<keyword evidence="1" id="KW-0812">Transmembrane</keyword>
<evidence type="ECO:0000313" key="3">
    <source>
        <dbReference type="Proteomes" id="UP000663722"/>
    </source>
</evidence>
<keyword evidence="1" id="KW-0472">Membrane</keyword>
<accession>A0A975BJF6</accession>
<evidence type="ECO:0008006" key="4">
    <source>
        <dbReference type="Google" id="ProtNLM"/>
    </source>
</evidence>
<proteinExistence type="predicted"/>
<name>A0A975BJF6_9BACT</name>
<dbReference type="KEGG" id="dmm:dnm_025180"/>
<gene>
    <name evidence="2" type="ORF">dnm_025180</name>
</gene>
<sequence>MKAHTPKIKNHLMRQFIFFMLISLAIVTNTRASYISMETSFSVTDSDKGVFLKLRTQNKGDEPAYAVQFEASVGKAQVTGQTIPQLSVNEETSSDFHITDAFTLPGHYPVIIRTHYQDANSYPFSSITVGFYDYQTPAISDIFIKAKGIDIPGNSRRRLDFTLRNSGNTRQTLELELNVPKELAVNDEIKKIDIGPKTEKTVTFTVENFSGLENSSYAVFLVARYKDNEKYHSTAGSAIVRIKALSSGLSLSLWLIITIITAVILIAATLLLRRK</sequence>
<dbReference type="EMBL" id="CP061800">
    <property type="protein sequence ID" value="QTA86495.1"/>
    <property type="molecule type" value="Genomic_DNA"/>
</dbReference>
<evidence type="ECO:0000256" key="1">
    <source>
        <dbReference type="SAM" id="Phobius"/>
    </source>
</evidence>
<protein>
    <recommendedName>
        <fullName evidence="4">CARDB domain-containing protein</fullName>
    </recommendedName>
</protein>
<reference evidence="2" key="1">
    <citation type="journal article" date="2021" name="Microb. Physiol.">
        <title>Proteogenomic Insights into the Physiology of Marine, Sulfate-Reducing, Filamentous Desulfonema limicola and Desulfonema magnum.</title>
        <authorList>
            <person name="Schnaars V."/>
            <person name="Wohlbrand L."/>
            <person name="Scheve S."/>
            <person name="Hinrichs C."/>
            <person name="Reinhardt R."/>
            <person name="Rabus R."/>
        </authorList>
    </citation>
    <scope>NUCLEOTIDE SEQUENCE</scope>
    <source>
        <strain evidence="2">4be13</strain>
    </source>
</reference>
<evidence type="ECO:0000313" key="2">
    <source>
        <dbReference type="EMBL" id="QTA86495.1"/>
    </source>
</evidence>
<dbReference type="AlphaFoldDB" id="A0A975BJF6"/>
<organism evidence="2 3">
    <name type="scientific">Desulfonema magnum</name>
    <dbReference type="NCBI Taxonomy" id="45655"/>
    <lineage>
        <taxon>Bacteria</taxon>
        <taxon>Pseudomonadati</taxon>
        <taxon>Thermodesulfobacteriota</taxon>
        <taxon>Desulfobacteria</taxon>
        <taxon>Desulfobacterales</taxon>
        <taxon>Desulfococcaceae</taxon>
        <taxon>Desulfonema</taxon>
    </lineage>
</organism>
<keyword evidence="1" id="KW-1133">Transmembrane helix</keyword>
<keyword evidence="3" id="KW-1185">Reference proteome</keyword>
<feature type="transmembrane region" description="Helical" evidence="1">
    <location>
        <begin position="251"/>
        <end position="272"/>
    </location>
</feature>
<dbReference type="Proteomes" id="UP000663722">
    <property type="component" value="Chromosome"/>
</dbReference>